<evidence type="ECO:0000313" key="1">
    <source>
        <dbReference type="EMBL" id="KAJ0042790.1"/>
    </source>
</evidence>
<organism evidence="1 2">
    <name type="scientific">Pistacia integerrima</name>
    <dbReference type="NCBI Taxonomy" id="434235"/>
    <lineage>
        <taxon>Eukaryota</taxon>
        <taxon>Viridiplantae</taxon>
        <taxon>Streptophyta</taxon>
        <taxon>Embryophyta</taxon>
        <taxon>Tracheophyta</taxon>
        <taxon>Spermatophyta</taxon>
        <taxon>Magnoliopsida</taxon>
        <taxon>eudicotyledons</taxon>
        <taxon>Gunneridae</taxon>
        <taxon>Pentapetalae</taxon>
        <taxon>rosids</taxon>
        <taxon>malvids</taxon>
        <taxon>Sapindales</taxon>
        <taxon>Anacardiaceae</taxon>
        <taxon>Pistacia</taxon>
    </lineage>
</organism>
<gene>
    <name evidence="1" type="ORF">Pint_19287</name>
</gene>
<comment type="caution">
    <text evidence="1">The sequence shown here is derived from an EMBL/GenBank/DDBJ whole genome shotgun (WGS) entry which is preliminary data.</text>
</comment>
<proteinExistence type="predicted"/>
<dbReference type="EMBL" id="CM047739">
    <property type="protein sequence ID" value="KAJ0042790.1"/>
    <property type="molecule type" value="Genomic_DNA"/>
</dbReference>
<name>A0ACC0YYA7_9ROSI</name>
<evidence type="ECO:0000313" key="2">
    <source>
        <dbReference type="Proteomes" id="UP001163603"/>
    </source>
</evidence>
<protein>
    <submittedName>
        <fullName evidence="1">Uncharacterized protein</fullName>
    </submittedName>
</protein>
<keyword evidence="2" id="KW-1185">Reference proteome</keyword>
<reference evidence="2" key="1">
    <citation type="journal article" date="2023" name="G3 (Bethesda)">
        <title>Genome assembly and association tests identify interacting loci associated with vigor, precocity, and sex in interspecific pistachio rootstocks.</title>
        <authorList>
            <person name="Palmer W."/>
            <person name="Jacygrad E."/>
            <person name="Sagayaradj S."/>
            <person name="Cavanaugh K."/>
            <person name="Han R."/>
            <person name="Bertier L."/>
            <person name="Beede B."/>
            <person name="Kafkas S."/>
            <person name="Golino D."/>
            <person name="Preece J."/>
            <person name="Michelmore R."/>
        </authorList>
    </citation>
    <scope>NUCLEOTIDE SEQUENCE [LARGE SCALE GENOMIC DNA]</scope>
</reference>
<accession>A0ACC0YYA7</accession>
<sequence length="330" mass="35764">MYDGIICRLFVLDDTSLCRGARRKENFLVTSSCDHSIRIWWKGSFQRCFKGHNGPVSTLSDKLLGDAGSRLLASGGEDGTVRLWALNSSGKRGQHALKATFYGHEKPVKLMSVAGHRTSLLVSMSRDSKVRVWDTSTSSAVRSSCCVGMTSVTGTPVDMKCHESLLYVAAGSSVVMIDLRTMQKVITAAIDQPKLCSFSILPSKSLICTGGIGKAMLWDIRRSQETLKLEPVAELDGHTGPVTHLHMDPYKVVTGGPEDLHVNIWETDTGMQTNSLLCCSSEETKTVIGCSALAVNGCRIATATYSERGLIKFSNFSHAACPISKNEDPA</sequence>
<dbReference type="Proteomes" id="UP001163603">
    <property type="component" value="Chromosome 4"/>
</dbReference>